<feature type="domain" description="ABC transporter" evidence="6">
    <location>
        <begin position="325"/>
        <end position="540"/>
    </location>
</feature>
<dbReference type="RefSeq" id="WP_116225204.1">
    <property type="nucleotide sequence ID" value="NZ_AP018437.1"/>
</dbReference>
<feature type="coiled-coil region" evidence="4">
    <location>
        <begin position="242"/>
        <end position="269"/>
    </location>
</feature>
<keyword evidence="1" id="KW-0677">Repeat</keyword>
<evidence type="ECO:0000313" key="7">
    <source>
        <dbReference type="EMBL" id="REG08552.1"/>
    </source>
</evidence>
<dbReference type="InterPro" id="IPR017871">
    <property type="entry name" value="ABC_transporter-like_CS"/>
</dbReference>
<dbReference type="InterPro" id="IPR003439">
    <property type="entry name" value="ABC_transporter-like_ATP-bd"/>
</dbReference>
<dbReference type="AlphaFoldDB" id="A0A347ZNR8"/>
<evidence type="ECO:0000256" key="5">
    <source>
        <dbReference type="SAM" id="MobiDB-lite"/>
    </source>
</evidence>
<dbReference type="GO" id="GO:0003676">
    <property type="term" value="F:nucleic acid binding"/>
    <property type="evidence" value="ECO:0007669"/>
    <property type="project" value="UniProtKB-ARBA"/>
</dbReference>
<evidence type="ECO:0000256" key="3">
    <source>
        <dbReference type="ARBA" id="ARBA00022840"/>
    </source>
</evidence>
<keyword evidence="2" id="KW-0547">Nucleotide-binding</keyword>
<keyword evidence="4" id="KW-0175">Coiled coil</keyword>
<organism evidence="7 8">
    <name type="scientific">Pelolinea submarina</name>
    <dbReference type="NCBI Taxonomy" id="913107"/>
    <lineage>
        <taxon>Bacteria</taxon>
        <taxon>Bacillati</taxon>
        <taxon>Chloroflexota</taxon>
        <taxon>Anaerolineae</taxon>
        <taxon>Anaerolineales</taxon>
        <taxon>Anaerolineaceae</taxon>
        <taxon>Pelolinea</taxon>
    </lineage>
</organism>
<reference evidence="7 8" key="1">
    <citation type="submission" date="2018-08" db="EMBL/GenBank/DDBJ databases">
        <title>Genomic Encyclopedia of Type Strains, Phase IV (KMG-IV): sequencing the most valuable type-strain genomes for metagenomic binning, comparative biology and taxonomic classification.</title>
        <authorList>
            <person name="Goeker M."/>
        </authorList>
    </citation>
    <scope>NUCLEOTIDE SEQUENCE [LARGE SCALE GENOMIC DNA]</scope>
    <source>
        <strain evidence="7 8">DSM 23923</strain>
    </source>
</reference>
<protein>
    <submittedName>
        <fullName evidence="7">ATP-binding cassette subfamily F protein 3</fullName>
    </submittedName>
</protein>
<keyword evidence="8" id="KW-1185">Reference proteome</keyword>
<proteinExistence type="predicted"/>
<dbReference type="SMART" id="SM00382">
    <property type="entry name" value="AAA"/>
    <property type="match status" value="2"/>
</dbReference>
<dbReference type="PANTHER" id="PTHR42855">
    <property type="entry name" value="ABC TRANSPORTER ATP-BINDING SUBUNIT"/>
    <property type="match status" value="1"/>
</dbReference>
<dbReference type="SUPFAM" id="SSF52540">
    <property type="entry name" value="P-loop containing nucleoside triphosphate hydrolases"/>
    <property type="match status" value="2"/>
</dbReference>
<dbReference type="InterPro" id="IPR051309">
    <property type="entry name" value="ABCF_ATPase"/>
</dbReference>
<dbReference type="FunFam" id="3.40.50.300:FF:000011">
    <property type="entry name" value="Putative ABC transporter ATP-binding component"/>
    <property type="match status" value="1"/>
</dbReference>
<dbReference type="PROSITE" id="PS50893">
    <property type="entry name" value="ABC_TRANSPORTER_2"/>
    <property type="match status" value="2"/>
</dbReference>
<gene>
    <name evidence="7" type="ORF">DFR64_1922</name>
</gene>
<dbReference type="InterPro" id="IPR003593">
    <property type="entry name" value="AAA+_ATPase"/>
</dbReference>
<evidence type="ECO:0000256" key="1">
    <source>
        <dbReference type="ARBA" id="ARBA00022737"/>
    </source>
</evidence>
<evidence type="ECO:0000313" key="8">
    <source>
        <dbReference type="Proteomes" id="UP000256388"/>
    </source>
</evidence>
<dbReference type="FunFam" id="3.40.50.300:FF:000309">
    <property type="entry name" value="ABC transporter ATP-binding protein"/>
    <property type="match status" value="1"/>
</dbReference>
<comment type="caution">
    <text evidence="7">The sequence shown here is derived from an EMBL/GenBank/DDBJ whole genome shotgun (WGS) entry which is preliminary data.</text>
</comment>
<dbReference type="PROSITE" id="PS00211">
    <property type="entry name" value="ABC_TRANSPORTER_1"/>
    <property type="match status" value="1"/>
</dbReference>
<dbReference type="GO" id="GO:0016887">
    <property type="term" value="F:ATP hydrolysis activity"/>
    <property type="evidence" value="ECO:0007669"/>
    <property type="project" value="InterPro"/>
</dbReference>
<dbReference type="GO" id="GO:0005524">
    <property type="term" value="F:ATP binding"/>
    <property type="evidence" value="ECO:0007669"/>
    <property type="project" value="UniProtKB-KW"/>
</dbReference>
<feature type="domain" description="ABC transporter" evidence="6">
    <location>
        <begin position="4"/>
        <end position="257"/>
    </location>
</feature>
<evidence type="ECO:0000256" key="2">
    <source>
        <dbReference type="ARBA" id="ARBA00022741"/>
    </source>
</evidence>
<dbReference type="InterPro" id="IPR032781">
    <property type="entry name" value="ABC_tran_Xtn"/>
</dbReference>
<dbReference type="EMBL" id="QUMS01000002">
    <property type="protein sequence ID" value="REG08552.1"/>
    <property type="molecule type" value="Genomic_DNA"/>
</dbReference>
<dbReference type="OrthoDB" id="9801441at2"/>
<feature type="region of interest" description="Disordered" evidence="5">
    <location>
        <begin position="531"/>
        <end position="568"/>
    </location>
</feature>
<dbReference type="InterPro" id="IPR027417">
    <property type="entry name" value="P-loop_NTPase"/>
</dbReference>
<sequence>MSLISTSNLAKSFGSEDIFSDISFAVPQKARIGLVGSNGVGKTTLLRILIGEETASDGSVQRSKNLHIGYLPQEAVLESGKTLWDECMSVFTELLDWQAQLRAMDSRMGAEHDDPEFLEKYGRLQERFELAGGYTFENDIERTLTGLGFGRNEFHKPLNILSGGQRTRAFLARLLLSNPDLLLLDEPTNHLDIQAMEWLEGYLKNWDGAVMLVSHDRYFLDRTVSVIWEMTPALETYHGNYSAYLRQREARYERQLKEYEAQQEFIAKEEDYIRRNIAGQNTKQAQGRRRRLERLLADARLAPPQKSKRIHIRLKADNRSGDLVLRTYDLQIGYHDNKKVLIHVPDLVLTRGECVAIMGPNGAGKTTFLKTLLDNIPPLGGRVSLGSAVHVGYFAQAHEGLHDNWTLIREIQNAAPQMMEEEARAYLATFLFSGDDAFKEVGVLSGGERGRLAIACLGLQGANLLLLDEPTNHLDLPSQEILQRVLAEFNGTVLLVSHDRYLVDAVATQIWELEPDKTELKVFKGSYSDLRAEEEQNQAETETEKKSNKSSARNNKADNSKKKSISPKVLREMEEQISTLEDQLEEVTRKLEHPLEINESVADLGQKYNEIQKSLDEKWQGWNDLFLD</sequence>
<dbReference type="Pfam" id="PF00005">
    <property type="entry name" value="ABC_tran"/>
    <property type="match status" value="2"/>
</dbReference>
<dbReference type="CDD" id="cd03221">
    <property type="entry name" value="ABCF_EF-3"/>
    <property type="match status" value="2"/>
</dbReference>
<name>A0A347ZNR8_9CHLR</name>
<evidence type="ECO:0000256" key="4">
    <source>
        <dbReference type="SAM" id="Coils"/>
    </source>
</evidence>
<dbReference type="Gene3D" id="3.40.50.300">
    <property type="entry name" value="P-loop containing nucleotide triphosphate hydrolases"/>
    <property type="match status" value="2"/>
</dbReference>
<dbReference type="PANTHER" id="PTHR42855:SF2">
    <property type="entry name" value="DRUG RESISTANCE ABC TRANSPORTER,ATP-BINDING PROTEIN"/>
    <property type="match status" value="1"/>
</dbReference>
<evidence type="ECO:0000259" key="6">
    <source>
        <dbReference type="PROSITE" id="PS50893"/>
    </source>
</evidence>
<dbReference type="Proteomes" id="UP000256388">
    <property type="component" value="Unassembled WGS sequence"/>
</dbReference>
<accession>A0A347ZNR8</accession>
<keyword evidence="3 7" id="KW-0067">ATP-binding</keyword>
<dbReference type="Pfam" id="PF12848">
    <property type="entry name" value="ABC_tran_Xtn"/>
    <property type="match status" value="1"/>
</dbReference>